<dbReference type="AlphaFoldDB" id="A0AA37TDB2"/>
<evidence type="ECO:0008006" key="3">
    <source>
        <dbReference type="Google" id="ProtNLM"/>
    </source>
</evidence>
<dbReference type="InterPro" id="IPR025361">
    <property type="entry name" value="DUF4265"/>
</dbReference>
<organism evidence="1 2">
    <name type="scientific">Marinibactrum halimedae</name>
    <dbReference type="NCBI Taxonomy" id="1444977"/>
    <lineage>
        <taxon>Bacteria</taxon>
        <taxon>Pseudomonadati</taxon>
        <taxon>Pseudomonadota</taxon>
        <taxon>Gammaproteobacteria</taxon>
        <taxon>Cellvibrionales</taxon>
        <taxon>Cellvibrionaceae</taxon>
        <taxon>Marinibactrum</taxon>
    </lineage>
</organism>
<accession>A0AA37TDB2</accession>
<dbReference type="Pfam" id="PF14085">
    <property type="entry name" value="DUF4265"/>
    <property type="match status" value="1"/>
</dbReference>
<reference evidence="1 2" key="1">
    <citation type="journal article" date="2014" name="Int. J. Syst. Evol. Microbiol.">
        <title>Complete genome sequence of Corynebacterium casei LMG S-19264T (=DSM 44701T), isolated from a smear-ripened cheese.</title>
        <authorList>
            <consortium name="US DOE Joint Genome Institute (JGI-PGF)"/>
            <person name="Walter F."/>
            <person name="Albersmeier A."/>
            <person name="Kalinowski J."/>
            <person name="Ruckert C."/>
        </authorList>
    </citation>
    <scope>NUCLEOTIDE SEQUENCE [LARGE SCALE GENOMIC DNA]</scope>
    <source>
        <strain evidence="1 2">NBRC 110095</strain>
    </source>
</reference>
<sequence length="148" mass="17198">MARVKISFPISSEYGAVERMFAQHTADNRYVLDNSPFYAFDISFCDEFFVKEVNGEKVFSGLASRGGHSTYRIKLPKNKDHEYFLNYWEPLKELGCSFEGSSANERRLYSIDMPPDVNVHKAYQVMESLEDEGIWEFEEGHYYSASMQ</sequence>
<protein>
    <recommendedName>
        <fullName evidence="3">DUF4265 domain-containing protein</fullName>
    </recommendedName>
</protein>
<proteinExistence type="predicted"/>
<gene>
    <name evidence="1" type="ORF">GCM10007877_32990</name>
</gene>
<evidence type="ECO:0000313" key="1">
    <source>
        <dbReference type="EMBL" id="GLS27580.1"/>
    </source>
</evidence>
<comment type="caution">
    <text evidence="1">The sequence shown here is derived from an EMBL/GenBank/DDBJ whole genome shotgun (WGS) entry which is preliminary data.</text>
</comment>
<dbReference type="Proteomes" id="UP001156870">
    <property type="component" value="Unassembled WGS sequence"/>
</dbReference>
<keyword evidence="2" id="KW-1185">Reference proteome</keyword>
<dbReference type="EMBL" id="BSPD01000081">
    <property type="protein sequence ID" value="GLS27580.1"/>
    <property type="molecule type" value="Genomic_DNA"/>
</dbReference>
<name>A0AA37TDB2_9GAMM</name>
<evidence type="ECO:0000313" key="2">
    <source>
        <dbReference type="Proteomes" id="UP001156870"/>
    </source>
</evidence>